<keyword evidence="1" id="KW-0812">Transmembrane</keyword>
<keyword evidence="1" id="KW-0472">Membrane</keyword>
<proteinExistence type="predicted"/>
<reference evidence="3" key="3">
    <citation type="submission" date="2015-06" db="UniProtKB">
        <authorList>
            <consortium name="EnsemblProtists"/>
        </authorList>
    </citation>
    <scope>IDENTIFICATION</scope>
</reference>
<dbReference type="Proteomes" id="UP000011087">
    <property type="component" value="Unassembled WGS sequence"/>
</dbReference>
<dbReference type="GeneID" id="17293257"/>
<protein>
    <submittedName>
        <fullName evidence="2 3">Uncharacterized protein</fullName>
    </submittedName>
</protein>
<evidence type="ECO:0000313" key="4">
    <source>
        <dbReference type="Proteomes" id="UP000011087"/>
    </source>
</evidence>
<reference evidence="4" key="2">
    <citation type="submission" date="2012-11" db="EMBL/GenBank/DDBJ databases">
        <authorList>
            <person name="Kuo A."/>
            <person name="Curtis B.A."/>
            <person name="Tanifuji G."/>
            <person name="Burki F."/>
            <person name="Gruber A."/>
            <person name="Irimia M."/>
            <person name="Maruyama S."/>
            <person name="Arias M.C."/>
            <person name="Ball S.G."/>
            <person name="Gile G.H."/>
            <person name="Hirakawa Y."/>
            <person name="Hopkins J.F."/>
            <person name="Rensing S.A."/>
            <person name="Schmutz J."/>
            <person name="Symeonidi A."/>
            <person name="Elias M."/>
            <person name="Eveleigh R.J."/>
            <person name="Herman E.K."/>
            <person name="Klute M.J."/>
            <person name="Nakayama T."/>
            <person name="Obornik M."/>
            <person name="Reyes-Prieto A."/>
            <person name="Armbrust E.V."/>
            <person name="Aves S.J."/>
            <person name="Beiko R.G."/>
            <person name="Coutinho P."/>
            <person name="Dacks J.B."/>
            <person name="Durnford D.G."/>
            <person name="Fast N.M."/>
            <person name="Green B.R."/>
            <person name="Grisdale C."/>
            <person name="Hempe F."/>
            <person name="Henrissat B."/>
            <person name="Hoppner M.P."/>
            <person name="Ishida K.-I."/>
            <person name="Kim E."/>
            <person name="Koreny L."/>
            <person name="Kroth P.G."/>
            <person name="Liu Y."/>
            <person name="Malik S.-B."/>
            <person name="Maier U.G."/>
            <person name="McRose D."/>
            <person name="Mock T."/>
            <person name="Neilson J.A."/>
            <person name="Onodera N.T."/>
            <person name="Poole A.M."/>
            <person name="Pritham E.J."/>
            <person name="Richards T.A."/>
            <person name="Rocap G."/>
            <person name="Roy S.W."/>
            <person name="Sarai C."/>
            <person name="Schaack S."/>
            <person name="Shirato S."/>
            <person name="Slamovits C.H."/>
            <person name="Spencer D.F."/>
            <person name="Suzuki S."/>
            <person name="Worden A.Z."/>
            <person name="Zauner S."/>
            <person name="Barry K."/>
            <person name="Bell C."/>
            <person name="Bharti A.K."/>
            <person name="Crow J.A."/>
            <person name="Grimwood J."/>
            <person name="Kramer R."/>
            <person name="Lindquist E."/>
            <person name="Lucas S."/>
            <person name="Salamov A."/>
            <person name="McFadden G.I."/>
            <person name="Lane C.E."/>
            <person name="Keeling P.J."/>
            <person name="Gray M.W."/>
            <person name="Grigoriev I.V."/>
            <person name="Archibald J.M."/>
        </authorList>
    </citation>
    <scope>NUCLEOTIDE SEQUENCE</scope>
    <source>
        <strain evidence="4">CCMP2712</strain>
    </source>
</reference>
<dbReference type="EMBL" id="JH993072">
    <property type="protein sequence ID" value="EKX36516.1"/>
    <property type="molecule type" value="Genomic_DNA"/>
</dbReference>
<dbReference type="RefSeq" id="XP_005823496.1">
    <property type="nucleotide sequence ID" value="XM_005823439.1"/>
</dbReference>
<evidence type="ECO:0000256" key="1">
    <source>
        <dbReference type="SAM" id="Phobius"/>
    </source>
</evidence>
<name>L1IJV2_GUITC</name>
<dbReference type="KEGG" id="gtt:GUITHDRAFT_165720"/>
<dbReference type="EnsemblProtists" id="EKX36516">
    <property type="protein sequence ID" value="EKX36516"/>
    <property type="gene ID" value="GUITHDRAFT_165720"/>
</dbReference>
<dbReference type="AlphaFoldDB" id="L1IJV2"/>
<feature type="transmembrane region" description="Helical" evidence="1">
    <location>
        <begin position="21"/>
        <end position="43"/>
    </location>
</feature>
<organism evidence="2">
    <name type="scientific">Guillardia theta (strain CCMP2712)</name>
    <name type="common">Cryptophyte</name>
    <dbReference type="NCBI Taxonomy" id="905079"/>
    <lineage>
        <taxon>Eukaryota</taxon>
        <taxon>Cryptophyceae</taxon>
        <taxon>Pyrenomonadales</taxon>
        <taxon>Geminigeraceae</taxon>
        <taxon>Guillardia</taxon>
    </lineage>
</organism>
<gene>
    <name evidence="2" type="ORF">GUITHDRAFT_165720</name>
</gene>
<evidence type="ECO:0000313" key="2">
    <source>
        <dbReference type="EMBL" id="EKX36516.1"/>
    </source>
</evidence>
<evidence type="ECO:0000313" key="3">
    <source>
        <dbReference type="EnsemblProtists" id="EKX36516"/>
    </source>
</evidence>
<accession>L1IJV2</accession>
<reference evidence="2 4" key="1">
    <citation type="journal article" date="2012" name="Nature">
        <title>Algal genomes reveal evolutionary mosaicism and the fate of nucleomorphs.</title>
        <authorList>
            <consortium name="DOE Joint Genome Institute"/>
            <person name="Curtis B.A."/>
            <person name="Tanifuji G."/>
            <person name="Burki F."/>
            <person name="Gruber A."/>
            <person name="Irimia M."/>
            <person name="Maruyama S."/>
            <person name="Arias M.C."/>
            <person name="Ball S.G."/>
            <person name="Gile G.H."/>
            <person name="Hirakawa Y."/>
            <person name="Hopkins J.F."/>
            <person name="Kuo A."/>
            <person name="Rensing S.A."/>
            <person name="Schmutz J."/>
            <person name="Symeonidi A."/>
            <person name="Elias M."/>
            <person name="Eveleigh R.J."/>
            <person name="Herman E.K."/>
            <person name="Klute M.J."/>
            <person name="Nakayama T."/>
            <person name="Obornik M."/>
            <person name="Reyes-Prieto A."/>
            <person name="Armbrust E.V."/>
            <person name="Aves S.J."/>
            <person name="Beiko R.G."/>
            <person name="Coutinho P."/>
            <person name="Dacks J.B."/>
            <person name="Durnford D.G."/>
            <person name="Fast N.M."/>
            <person name="Green B.R."/>
            <person name="Grisdale C.J."/>
            <person name="Hempel F."/>
            <person name="Henrissat B."/>
            <person name="Hoppner M.P."/>
            <person name="Ishida K."/>
            <person name="Kim E."/>
            <person name="Koreny L."/>
            <person name="Kroth P.G."/>
            <person name="Liu Y."/>
            <person name="Malik S.B."/>
            <person name="Maier U.G."/>
            <person name="McRose D."/>
            <person name="Mock T."/>
            <person name="Neilson J.A."/>
            <person name="Onodera N.T."/>
            <person name="Poole A.M."/>
            <person name="Pritham E.J."/>
            <person name="Richards T.A."/>
            <person name="Rocap G."/>
            <person name="Roy S.W."/>
            <person name="Sarai C."/>
            <person name="Schaack S."/>
            <person name="Shirato S."/>
            <person name="Slamovits C.H."/>
            <person name="Spencer D.F."/>
            <person name="Suzuki S."/>
            <person name="Worden A.Z."/>
            <person name="Zauner S."/>
            <person name="Barry K."/>
            <person name="Bell C."/>
            <person name="Bharti A.K."/>
            <person name="Crow J.A."/>
            <person name="Grimwood J."/>
            <person name="Kramer R."/>
            <person name="Lindquist E."/>
            <person name="Lucas S."/>
            <person name="Salamov A."/>
            <person name="McFadden G.I."/>
            <person name="Lane C.E."/>
            <person name="Keeling P.J."/>
            <person name="Gray M.W."/>
            <person name="Grigoriev I.V."/>
            <person name="Archibald J.M."/>
        </authorList>
    </citation>
    <scope>NUCLEOTIDE SEQUENCE</scope>
    <source>
        <strain evidence="2 4">CCMP2712</strain>
    </source>
</reference>
<dbReference type="HOGENOM" id="CLU_1117499_0_0_1"/>
<keyword evidence="4" id="KW-1185">Reference proteome</keyword>
<sequence>MAIVSYGSLPHAAESPKKRSSSFLIGIAAASALLLVGVIALVARQDFEDPDGSVTLMNLNAQEAREMKARRQSLVVRGGQEDVAGNPEGGILENVPPTVVAPVPGPPDFNGASAIVARLPNIGFAPSMLTEKGFETRGSFTVRKSRAGESFYLRVYGKLNHNMRCTLRGYRNLAGDFTGNTIYTGFKKIYTGKSQVQTGHVPRGIVGEFDIMTCRDLNNGEVQYFRIRYD</sequence>
<dbReference type="PaxDb" id="55529-EKX36516"/>
<keyword evidence="1" id="KW-1133">Transmembrane helix</keyword>